<evidence type="ECO:0000313" key="4">
    <source>
        <dbReference type="WBParaSite" id="HPBE_0002312401-mRNA-1"/>
    </source>
</evidence>
<sequence length="139" mass="15296">MVVEEKRAARPGQILQNGEERKLAEEVSPCSRGILGVDAETRADRPPTTAEVREDRHSANLRHQKFPAAAANGRRQAKLLCSAVFGLGRRDQHDYCVPLRKQWTPKLFHPEKRGGAARAVEAGLSGAARDATKMAKLCM</sequence>
<evidence type="ECO:0000313" key="3">
    <source>
        <dbReference type="Proteomes" id="UP000050761"/>
    </source>
</evidence>
<gene>
    <name evidence="2" type="ORF">HPBE_LOCUS23123</name>
</gene>
<accession>A0A183GKA6</accession>
<evidence type="ECO:0000313" key="2">
    <source>
        <dbReference type="EMBL" id="VDP36726.1"/>
    </source>
</evidence>
<name>A0A183GKA6_HELPZ</name>
<keyword evidence="3" id="KW-1185">Reference proteome</keyword>
<accession>A0A3P8H0A9</accession>
<protein>
    <submittedName>
        <fullName evidence="2 4">Uncharacterized protein</fullName>
    </submittedName>
</protein>
<dbReference type="EMBL" id="UZAH01034700">
    <property type="protein sequence ID" value="VDP36726.1"/>
    <property type="molecule type" value="Genomic_DNA"/>
</dbReference>
<organism evidence="3 4">
    <name type="scientific">Heligmosomoides polygyrus</name>
    <name type="common">Parasitic roundworm</name>
    <dbReference type="NCBI Taxonomy" id="6339"/>
    <lineage>
        <taxon>Eukaryota</taxon>
        <taxon>Metazoa</taxon>
        <taxon>Ecdysozoa</taxon>
        <taxon>Nematoda</taxon>
        <taxon>Chromadorea</taxon>
        <taxon>Rhabditida</taxon>
        <taxon>Rhabditina</taxon>
        <taxon>Rhabditomorpha</taxon>
        <taxon>Strongyloidea</taxon>
        <taxon>Heligmosomidae</taxon>
        <taxon>Heligmosomoides</taxon>
    </lineage>
</organism>
<reference evidence="4" key="2">
    <citation type="submission" date="2019-09" db="UniProtKB">
        <authorList>
            <consortium name="WormBaseParasite"/>
        </authorList>
    </citation>
    <scope>IDENTIFICATION</scope>
</reference>
<feature type="region of interest" description="Disordered" evidence="1">
    <location>
        <begin position="37"/>
        <end position="58"/>
    </location>
</feature>
<evidence type="ECO:0000256" key="1">
    <source>
        <dbReference type="SAM" id="MobiDB-lite"/>
    </source>
</evidence>
<reference evidence="2 3" key="1">
    <citation type="submission" date="2018-11" db="EMBL/GenBank/DDBJ databases">
        <authorList>
            <consortium name="Pathogen Informatics"/>
        </authorList>
    </citation>
    <scope>NUCLEOTIDE SEQUENCE [LARGE SCALE GENOMIC DNA]</scope>
</reference>
<dbReference type="WBParaSite" id="HPBE_0002312401-mRNA-1">
    <property type="protein sequence ID" value="HPBE_0002312401-mRNA-1"/>
    <property type="gene ID" value="HPBE_0002312401"/>
</dbReference>
<dbReference type="Proteomes" id="UP000050761">
    <property type="component" value="Unassembled WGS sequence"/>
</dbReference>
<feature type="compositionally biased region" description="Basic and acidic residues" evidence="1">
    <location>
        <begin position="39"/>
        <end position="58"/>
    </location>
</feature>
<proteinExistence type="predicted"/>
<dbReference type="AlphaFoldDB" id="A0A183GKA6"/>